<dbReference type="EMBL" id="JANPWB010000010">
    <property type="protein sequence ID" value="KAJ1136658.1"/>
    <property type="molecule type" value="Genomic_DNA"/>
</dbReference>
<sequence length="207" mass="23164">MNQKVQDTIPHMQESSELHDRVQEALSKRVERNNKMSRKQRAKQRDIRIGGHVLVCNRRSGSKFMLPFEKDTWVVSAIKGTMVIAKRNQETITRNISFFKAFHMSSGGMEIKQTSSPATVSDGDDEGSVDFDNCCFPLPNPKVVVDAPLLAAREGADMQGSEVAQSSDQGMPESLPVGLLPPRQGLERYNLRPRPPRSTRLRGFVVD</sequence>
<reference evidence="2" key="1">
    <citation type="journal article" date="2022" name="bioRxiv">
        <title>Sequencing and chromosome-scale assembly of the giantPleurodeles waltlgenome.</title>
        <authorList>
            <person name="Brown T."/>
            <person name="Elewa A."/>
            <person name="Iarovenko S."/>
            <person name="Subramanian E."/>
            <person name="Araus A.J."/>
            <person name="Petzold A."/>
            <person name="Susuki M."/>
            <person name="Suzuki K.-i.T."/>
            <person name="Hayashi T."/>
            <person name="Toyoda A."/>
            <person name="Oliveira C."/>
            <person name="Osipova E."/>
            <person name="Leigh N.D."/>
            <person name="Simon A."/>
            <person name="Yun M.H."/>
        </authorList>
    </citation>
    <scope>NUCLEOTIDE SEQUENCE</scope>
    <source>
        <strain evidence="2">20211129_DDA</strain>
        <tissue evidence="2">Liver</tissue>
    </source>
</reference>
<accession>A0AAV7Q8N7</accession>
<comment type="caution">
    <text evidence="2">The sequence shown here is derived from an EMBL/GenBank/DDBJ whole genome shotgun (WGS) entry which is preliminary data.</text>
</comment>
<feature type="region of interest" description="Disordered" evidence="1">
    <location>
        <begin position="1"/>
        <end position="23"/>
    </location>
</feature>
<name>A0AAV7Q8N7_PLEWA</name>
<keyword evidence="3" id="KW-1185">Reference proteome</keyword>
<organism evidence="2 3">
    <name type="scientific">Pleurodeles waltl</name>
    <name type="common">Iberian ribbed newt</name>
    <dbReference type="NCBI Taxonomy" id="8319"/>
    <lineage>
        <taxon>Eukaryota</taxon>
        <taxon>Metazoa</taxon>
        <taxon>Chordata</taxon>
        <taxon>Craniata</taxon>
        <taxon>Vertebrata</taxon>
        <taxon>Euteleostomi</taxon>
        <taxon>Amphibia</taxon>
        <taxon>Batrachia</taxon>
        <taxon>Caudata</taxon>
        <taxon>Salamandroidea</taxon>
        <taxon>Salamandridae</taxon>
        <taxon>Pleurodelinae</taxon>
        <taxon>Pleurodeles</taxon>
    </lineage>
</organism>
<protein>
    <submittedName>
        <fullName evidence="2">Uncharacterized protein</fullName>
    </submittedName>
</protein>
<dbReference type="AlphaFoldDB" id="A0AAV7Q8N7"/>
<evidence type="ECO:0000313" key="2">
    <source>
        <dbReference type="EMBL" id="KAJ1136658.1"/>
    </source>
</evidence>
<gene>
    <name evidence="2" type="ORF">NDU88_003073</name>
</gene>
<dbReference type="Proteomes" id="UP001066276">
    <property type="component" value="Chromosome 6"/>
</dbReference>
<evidence type="ECO:0000256" key="1">
    <source>
        <dbReference type="SAM" id="MobiDB-lite"/>
    </source>
</evidence>
<feature type="compositionally biased region" description="Basic and acidic residues" evidence="1">
    <location>
        <begin position="14"/>
        <end position="23"/>
    </location>
</feature>
<evidence type="ECO:0000313" key="3">
    <source>
        <dbReference type="Proteomes" id="UP001066276"/>
    </source>
</evidence>
<proteinExistence type="predicted"/>
<feature type="region of interest" description="Disordered" evidence="1">
    <location>
        <begin position="156"/>
        <end position="207"/>
    </location>
</feature>